<evidence type="ECO:0000313" key="2">
    <source>
        <dbReference type="EMBL" id="PMB68504.1"/>
    </source>
</evidence>
<accession>A0A2N6NMM1</accession>
<feature type="domain" description="DUF7068" evidence="1">
    <location>
        <begin position="108"/>
        <end position="148"/>
    </location>
</feature>
<gene>
    <name evidence="2" type="ORF">BM221_005083</name>
</gene>
<protein>
    <recommendedName>
        <fullName evidence="1">DUF7068 domain-containing protein</fullName>
    </recommendedName>
</protein>
<proteinExistence type="predicted"/>
<dbReference type="PANTHER" id="PTHR46312:SF2">
    <property type="entry name" value="NUCLEOTIDE-BINDING OLIGOMERIZATION DOMAIN-CONTAINING PROTEIN 2-LIKE"/>
    <property type="match status" value="1"/>
</dbReference>
<dbReference type="InterPro" id="IPR027417">
    <property type="entry name" value="P-loop_NTPase"/>
</dbReference>
<dbReference type="AlphaFoldDB" id="A0A2N6NMM1"/>
<evidence type="ECO:0000259" key="1">
    <source>
        <dbReference type="Pfam" id="PF23238"/>
    </source>
</evidence>
<dbReference type="InterPro" id="IPR055496">
    <property type="entry name" value="DUF7068"/>
</dbReference>
<reference evidence="2 3" key="1">
    <citation type="journal article" date="2016" name="Appl. Microbiol. Biotechnol.">
        <title>Characterization of T-DNA insertion mutants with decreased virulence in the entomopathogenic fungus Beauveria bassiana JEF-007.</title>
        <authorList>
            <person name="Kim S."/>
            <person name="Lee S.J."/>
            <person name="Nai Y.S."/>
            <person name="Yu J.S."/>
            <person name="Lee M.R."/>
            <person name="Yang Y.T."/>
            <person name="Kim J.S."/>
        </authorList>
    </citation>
    <scope>NUCLEOTIDE SEQUENCE [LARGE SCALE GENOMIC DNA]</scope>
    <source>
        <strain evidence="2 3">JEF-007</strain>
    </source>
</reference>
<dbReference type="Gene3D" id="3.40.50.300">
    <property type="entry name" value="P-loop containing nucleotide triphosphate hydrolases"/>
    <property type="match status" value="1"/>
</dbReference>
<sequence>MKSGYCLLNLFQDEFFPEHRELAEELERDWSTKCGKTLFVLDGLDEVSQVLESEQSGMKDFIARLLGQPNLIVTSRSHVSHPALDNVDLRAEVLGFHPDQADPYMCSEIDEFQTWLDERWILHGLVRTPILLDALCLVWDSPRRKAISNTMTGIYMAIAQELRSKDIKKLDLGHSAHLLETEIKSRFQRVETFLEHLAFSGLSHSLEEFTKDDRNKLAARFSPSKDISLDETLSRISFMRSSDGPEHSNRGYHFLHRTFQEFFAAQYFARQWVGCSQLEYVLDAGDLNEDHHPTCPVKFLQR</sequence>
<dbReference type="EMBL" id="MRVG01000005">
    <property type="protein sequence ID" value="PMB68504.1"/>
    <property type="molecule type" value="Genomic_DNA"/>
</dbReference>
<name>A0A2N6NMM1_BEABA</name>
<evidence type="ECO:0000313" key="3">
    <source>
        <dbReference type="Proteomes" id="UP000235728"/>
    </source>
</evidence>
<dbReference type="Proteomes" id="UP000235728">
    <property type="component" value="Unassembled WGS sequence"/>
</dbReference>
<dbReference type="Pfam" id="PF23238">
    <property type="entry name" value="DUF7068"/>
    <property type="match status" value="1"/>
</dbReference>
<dbReference type="OMA" id="DERWILH"/>
<comment type="caution">
    <text evidence="2">The sequence shown here is derived from an EMBL/GenBank/DDBJ whole genome shotgun (WGS) entry which is preliminary data.</text>
</comment>
<dbReference type="PANTHER" id="PTHR46312">
    <property type="entry name" value="NACHT DOMAIN-CONTAINING PROTEIN"/>
    <property type="match status" value="1"/>
</dbReference>
<organism evidence="2 3">
    <name type="scientific">Beauveria bassiana</name>
    <name type="common">White muscardine disease fungus</name>
    <name type="synonym">Tritirachium shiotae</name>
    <dbReference type="NCBI Taxonomy" id="176275"/>
    <lineage>
        <taxon>Eukaryota</taxon>
        <taxon>Fungi</taxon>
        <taxon>Dikarya</taxon>
        <taxon>Ascomycota</taxon>
        <taxon>Pezizomycotina</taxon>
        <taxon>Sordariomycetes</taxon>
        <taxon>Hypocreomycetidae</taxon>
        <taxon>Hypocreales</taxon>
        <taxon>Cordycipitaceae</taxon>
        <taxon>Beauveria</taxon>
    </lineage>
</organism>